<comment type="caution">
    <text evidence="1">The sequence shown here is derived from an EMBL/GenBank/DDBJ whole genome shotgun (WGS) entry which is preliminary data.</text>
</comment>
<dbReference type="EMBL" id="PPEA01000441">
    <property type="protein sequence ID" value="PQM46752.1"/>
    <property type="molecule type" value="Genomic_DNA"/>
</dbReference>
<sequence length="67" mass="7538">MSVPRPAMLVATVIAPRRPASAMMPASCSWYLALSTLCGMRRFWNCRDRYSERSTLVVPISTGWPFS</sequence>
<gene>
    <name evidence="1" type="ORF">C1Y40_03072</name>
</gene>
<dbReference type="Proteomes" id="UP000238296">
    <property type="component" value="Unassembled WGS sequence"/>
</dbReference>
<evidence type="ECO:0000313" key="1">
    <source>
        <dbReference type="EMBL" id="PQM46752.1"/>
    </source>
</evidence>
<organism evidence="1 2">
    <name type="scientific">Mycobacterium talmoniae</name>
    <dbReference type="NCBI Taxonomy" id="1858794"/>
    <lineage>
        <taxon>Bacteria</taxon>
        <taxon>Bacillati</taxon>
        <taxon>Actinomycetota</taxon>
        <taxon>Actinomycetes</taxon>
        <taxon>Mycobacteriales</taxon>
        <taxon>Mycobacteriaceae</taxon>
        <taxon>Mycobacterium</taxon>
    </lineage>
</organism>
<proteinExistence type="predicted"/>
<reference evidence="1 2" key="1">
    <citation type="journal article" date="2017" name="Int. J. Syst. Evol. Microbiol.">
        <title>Mycobacterium talmoniae sp. nov., a slowly growing mycobacterium isolated from human respiratory samples.</title>
        <authorList>
            <person name="Davidson R.M."/>
            <person name="DeGroote M.A."/>
            <person name="Marola J.L."/>
            <person name="Buss S."/>
            <person name="Jones V."/>
            <person name="McNeil M.R."/>
            <person name="Freifeld A.G."/>
            <person name="Elaine Epperson L."/>
            <person name="Hasan N.A."/>
            <person name="Jackson M."/>
            <person name="Iwen P.C."/>
            <person name="Salfinger M."/>
            <person name="Strong M."/>
        </authorList>
    </citation>
    <scope>NUCLEOTIDE SEQUENCE [LARGE SCALE GENOMIC DNA]</scope>
    <source>
        <strain evidence="1 2">ATCC BAA-2683</strain>
    </source>
</reference>
<evidence type="ECO:0000313" key="2">
    <source>
        <dbReference type="Proteomes" id="UP000238296"/>
    </source>
</evidence>
<accession>A0A2S8BJ94</accession>
<name>A0A2S8BJ94_9MYCO</name>
<dbReference type="AlphaFoldDB" id="A0A2S8BJ94"/>
<protein>
    <submittedName>
        <fullName evidence="1">Uncharacterized protein</fullName>
    </submittedName>
</protein>